<sequence>MNFFGDFREGSVNFFTLERFTMNIASDPWHQDWINLRFELLQSQGQTKRTAVAELLKIRQQKREGKKSIALRYLRAL</sequence>
<protein>
    <submittedName>
        <fullName evidence="1">Uncharacterized protein</fullName>
    </submittedName>
</protein>
<evidence type="ECO:0000313" key="2">
    <source>
        <dbReference type="Proteomes" id="UP000076502"/>
    </source>
</evidence>
<accession>A0A154P7L4</accession>
<evidence type="ECO:0000313" key="1">
    <source>
        <dbReference type="EMBL" id="KZC07852.1"/>
    </source>
</evidence>
<reference evidence="1 2" key="1">
    <citation type="submission" date="2015-07" db="EMBL/GenBank/DDBJ databases">
        <title>The genome of Dufourea novaeangliae.</title>
        <authorList>
            <person name="Pan H."/>
            <person name="Kapheim K."/>
        </authorList>
    </citation>
    <scope>NUCLEOTIDE SEQUENCE [LARGE SCALE GENOMIC DNA]</scope>
    <source>
        <strain evidence="1">0120121106</strain>
        <tissue evidence="1">Whole body</tissue>
    </source>
</reference>
<dbReference type="AlphaFoldDB" id="A0A154P7L4"/>
<gene>
    <name evidence="1" type="ORF">WN55_09838</name>
</gene>
<name>A0A154P7L4_DUFNO</name>
<keyword evidence="2" id="KW-1185">Reference proteome</keyword>
<proteinExistence type="predicted"/>
<dbReference type="EMBL" id="KQ434832">
    <property type="protein sequence ID" value="KZC07852.1"/>
    <property type="molecule type" value="Genomic_DNA"/>
</dbReference>
<organism evidence="1 2">
    <name type="scientific">Dufourea novaeangliae</name>
    <name type="common">Sweat bee</name>
    <dbReference type="NCBI Taxonomy" id="178035"/>
    <lineage>
        <taxon>Eukaryota</taxon>
        <taxon>Metazoa</taxon>
        <taxon>Ecdysozoa</taxon>
        <taxon>Arthropoda</taxon>
        <taxon>Hexapoda</taxon>
        <taxon>Insecta</taxon>
        <taxon>Pterygota</taxon>
        <taxon>Neoptera</taxon>
        <taxon>Endopterygota</taxon>
        <taxon>Hymenoptera</taxon>
        <taxon>Apocrita</taxon>
        <taxon>Aculeata</taxon>
        <taxon>Apoidea</taxon>
        <taxon>Anthophila</taxon>
        <taxon>Halictidae</taxon>
        <taxon>Rophitinae</taxon>
        <taxon>Dufourea</taxon>
    </lineage>
</organism>
<dbReference type="Proteomes" id="UP000076502">
    <property type="component" value="Unassembled WGS sequence"/>
</dbReference>